<protein>
    <submittedName>
        <fullName evidence="3">Dihydrodipicolinate synthetase</fullName>
    </submittedName>
</protein>
<dbReference type="PANTHER" id="PTHR12128:SF72">
    <property type="entry name" value="DIHYDRODIPICOLINATE SYNTHASE"/>
    <property type="match status" value="1"/>
</dbReference>
<dbReference type="eggNOG" id="COG0329">
    <property type="taxonomic scope" value="Bacteria"/>
</dbReference>
<dbReference type="Proteomes" id="UP000000784">
    <property type="component" value="Chromosome"/>
</dbReference>
<evidence type="ECO:0000313" key="3">
    <source>
        <dbReference type="EMBL" id="ABX34247.1"/>
    </source>
</evidence>
<dbReference type="PANTHER" id="PTHR12128">
    <property type="entry name" value="DIHYDRODIPICOLINATE SYNTHASE"/>
    <property type="match status" value="1"/>
</dbReference>
<dbReference type="SMART" id="SM01130">
    <property type="entry name" value="DHDPS"/>
    <property type="match status" value="1"/>
</dbReference>
<evidence type="ECO:0000256" key="1">
    <source>
        <dbReference type="ARBA" id="ARBA00023239"/>
    </source>
</evidence>
<comment type="similarity">
    <text evidence="2">Belongs to the DapA family.</text>
</comment>
<dbReference type="Pfam" id="PF00701">
    <property type="entry name" value="DHDPS"/>
    <property type="match status" value="1"/>
</dbReference>
<evidence type="ECO:0000313" key="4">
    <source>
        <dbReference type="Proteomes" id="UP000000784"/>
    </source>
</evidence>
<dbReference type="Gene3D" id="3.20.20.70">
    <property type="entry name" value="Aldolase class I"/>
    <property type="match status" value="1"/>
</dbReference>
<reference evidence="3 4" key="1">
    <citation type="journal article" date="2004" name="Appl. Environ. Microbiol.">
        <title>Mineralization of individual congeners of linear alkylbenzenesulfonate by defined pairs of heterotrophic bacteria.</title>
        <authorList>
            <person name="Schleheck D."/>
            <person name="Knepper T.P."/>
            <person name="Fischer K."/>
            <person name="Cook A.M."/>
        </authorList>
    </citation>
    <scope>NUCLEOTIDE SEQUENCE [LARGE SCALE GENOMIC DNA]</scope>
    <source>
        <strain evidence="4">DSM 14801 / SPH-1</strain>
    </source>
</reference>
<organism evidence="3 4">
    <name type="scientific">Delftia acidovorans (strain DSM 14801 / SPH-1)</name>
    <dbReference type="NCBI Taxonomy" id="398578"/>
    <lineage>
        <taxon>Bacteria</taxon>
        <taxon>Pseudomonadati</taxon>
        <taxon>Pseudomonadota</taxon>
        <taxon>Betaproteobacteria</taxon>
        <taxon>Burkholderiales</taxon>
        <taxon>Comamonadaceae</taxon>
        <taxon>Delftia</taxon>
    </lineage>
</organism>
<dbReference type="AlphaFoldDB" id="A9BYA8"/>
<dbReference type="HOGENOM" id="CLU_049343_5_3_4"/>
<proteinExistence type="inferred from homology"/>
<dbReference type="EMBL" id="CP000884">
    <property type="protein sequence ID" value="ABX34247.1"/>
    <property type="molecule type" value="Genomic_DNA"/>
</dbReference>
<evidence type="ECO:0000256" key="2">
    <source>
        <dbReference type="PIRNR" id="PIRNR001365"/>
    </source>
</evidence>
<keyword evidence="1 2" id="KW-0456">Lyase</keyword>
<dbReference type="SUPFAM" id="SSF51569">
    <property type="entry name" value="Aldolase"/>
    <property type="match status" value="1"/>
</dbReference>
<reference evidence="4" key="2">
    <citation type="submission" date="2007-11" db="EMBL/GenBank/DDBJ databases">
        <title>Complete sequence of Delftia acidovorans DSM 14801 / SPH-1.</title>
        <authorList>
            <person name="Copeland A."/>
            <person name="Lucas S."/>
            <person name="Lapidus A."/>
            <person name="Barry K."/>
            <person name="Glavina del Rio T."/>
            <person name="Dalin E."/>
            <person name="Tice H."/>
            <person name="Pitluck S."/>
            <person name="Lowry S."/>
            <person name="Clum A."/>
            <person name="Schmutz J."/>
            <person name="Larimer F."/>
            <person name="Land M."/>
            <person name="Hauser L."/>
            <person name="Kyrpides N."/>
            <person name="Kim E."/>
            <person name="Schleheck D."/>
            <person name="Richardson P."/>
        </authorList>
    </citation>
    <scope>NUCLEOTIDE SEQUENCE [LARGE SCALE GENOMIC DNA]</scope>
    <source>
        <strain evidence="4">DSM 14801 / SPH-1</strain>
    </source>
</reference>
<dbReference type="GO" id="GO:0008840">
    <property type="term" value="F:4-hydroxy-tetrahydrodipicolinate synthase activity"/>
    <property type="evidence" value="ECO:0007669"/>
    <property type="project" value="TreeGrafter"/>
</dbReference>
<dbReference type="CDD" id="cd00408">
    <property type="entry name" value="DHDPS-like"/>
    <property type="match status" value="1"/>
</dbReference>
<dbReference type="STRING" id="398578.Daci_1603"/>
<accession>A9BYA8</accession>
<dbReference type="InterPro" id="IPR002220">
    <property type="entry name" value="DapA-like"/>
</dbReference>
<gene>
    <name evidence="3" type="ordered locus">Daci_1603</name>
</gene>
<dbReference type="InterPro" id="IPR013785">
    <property type="entry name" value="Aldolase_TIM"/>
</dbReference>
<name>A9BYA8_DELAS</name>
<keyword evidence="4" id="KW-1185">Reference proteome</keyword>
<dbReference type="KEGG" id="dac:Daci_1603"/>
<sequence>MDGAPKAIFIKSKRDLQAFDWKEYPMAARFPGYVPAGVIPAALMPFNEDLSIDETSLRRHMRDLAAVRGISALCVNGVSQEVPGLTLDEQRRALDIMADEVGDRIPLMHGVYAHGPLDAAQIARQAEAGGASCLLVFPPAVFARGAAMLPQMTLGNYKAIADATDLPLIVFQYETATGMAHPLDTLVRLAEEVPSVKAIKDRSNNPVEHERNIRVLQSLPRPVNVLTTHSAWLMPSLTLGCKGILSGSGSVHADLHVALWEAVQAGDLAAARTINDSIHPLSSCFYSAPMLDMHTRMKEALVLLGRLPSSRVRLPWVDLGDAERQRVRQALVSAGLL</sequence>
<dbReference type="PIRSF" id="PIRSF001365">
    <property type="entry name" value="DHDPS"/>
    <property type="match status" value="1"/>
</dbReference>